<dbReference type="EMBL" id="WXEY01000006">
    <property type="protein sequence ID" value="MZP29628.1"/>
    <property type="molecule type" value="Genomic_DNA"/>
</dbReference>
<keyword evidence="6 7" id="KW-0472">Membrane</keyword>
<feature type="transmembrane region" description="Helical" evidence="7">
    <location>
        <begin position="43"/>
        <end position="68"/>
    </location>
</feature>
<dbReference type="Pfam" id="PF03773">
    <property type="entry name" value="ArsP_1"/>
    <property type="match status" value="1"/>
</dbReference>
<dbReference type="Proteomes" id="UP000463470">
    <property type="component" value="Unassembled WGS sequence"/>
</dbReference>
<evidence type="ECO:0000256" key="5">
    <source>
        <dbReference type="ARBA" id="ARBA00022989"/>
    </source>
</evidence>
<name>A0A845L7D2_9FIRM</name>
<evidence type="ECO:0000256" key="3">
    <source>
        <dbReference type="ARBA" id="ARBA00022475"/>
    </source>
</evidence>
<proteinExistence type="inferred from homology"/>
<gene>
    <name evidence="8" type="ORF">GTO91_07910</name>
</gene>
<keyword evidence="4 7" id="KW-0812">Transmembrane</keyword>
<feature type="transmembrane region" description="Helical" evidence="7">
    <location>
        <begin position="338"/>
        <end position="357"/>
    </location>
</feature>
<dbReference type="GO" id="GO:0005886">
    <property type="term" value="C:plasma membrane"/>
    <property type="evidence" value="ECO:0007669"/>
    <property type="project" value="UniProtKB-SubCell"/>
</dbReference>
<feature type="transmembrane region" description="Helical" evidence="7">
    <location>
        <begin position="122"/>
        <end position="145"/>
    </location>
</feature>
<evidence type="ECO:0000313" key="9">
    <source>
        <dbReference type="Proteomes" id="UP000463470"/>
    </source>
</evidence>
<protein>
    <submittedName>
        <fullName evidence="8">Permease</fullName>
    </submittedName>
</protein>
<feature type="transmembrane region" description="Helical" evidence="7">
    <location>
        <begin position="88"/>
        <end position="110"/>
    </location>
</feature>
<evidence type="ECO:0000256" key="7">
    <source>
        <dbReference type="SAM" id="Phobius"/>
    </source>
</evidence>
<accession>A0A845L7D2</accession>
<dbReference type="InterPro" id="IPR005524">
    <property type="entry name" value="DUF318"/>
</dbReference>
<keyword evidence="5 7" id="KW-1133">Transmembrane helix</keyword>
<keyword evidence="3" id="KW-1003">Cell membrane</keyword>
<feature type="transmembrane region" description="Helical" evidence="7">
    <location>
        <begin position="275"/>
        <end position="292"/>
    </location>
</feature>
<evidence type="ECO:0000313" key="8">
    <source>
        <dbReference type="EMBL" id="MZP29628.1"/>
    </source>
</evidence>
<dbReference type="RefSeq" id="WP_161257423.1">
    <property type="nucleotide sequence ID" value="NZ_WXEY01000006.1"/>
</dbReference>
<feature type="transmembrane region" description="Helical" evidence="7">
    <location>
        <begin position="299"/>
        <end position="318"/>
    </location>
</feature>
<keyword evidence="9" id="KW-1185">Reference proteome</keyword>
<comment type="caution">
    <text evidence="8">The sequence shown here is derived from an EMBL/GenBank/DDBJ whole genome shotgun (WGS) entry which is preliminary data.</text>
</comment>
<organism evidence="8 9">
    <name type="scientific">Heliomicrobium undosum</name>
    <dbReference type="NCBI Taxonomy" id="121734"/>
    <lineage>
        <taxon>Bacteria</taxon>
        <taxon>Bacillati</taxon>
        <taxon>Bacillota</taxon>
        <taxon>Clostridia</taxon>
        <taxon>Eubacteriales</taxon>
        <taxon>Heliobacteriaceae</taxon>
        <taxon>Heliomicrobium</taxon>
    </lineage>
</organism>
<evidence type="ECO:0000256" key="2">
    <source>
        <dbReference type="ARBA" id="ARBA00006386"/>
    </source>
</evidence>
<sequence>MTVLVMRVRHLVIQQAWLVAVLAALSLVAAAAWLALRSEGGAVPVLFLGILLEALPFLLLGVIVSSLVEVFVPPDGLRRLLPAKPWAAILAASLLGIIFPFCECGIIPVVRRLVRKGMPLYAGMAFMLAAPIVNPIVIASTAMAFRGHEEMVLGRLIGALLVAWLTGMVFLFWRGDGIRGEEAGSGCGCHSHGTASSCCGHSHGRMDHGHFRAHAHSGVHGHGRVGWLAKWRQAADHAVDEFFDLGPYFLTGALIAAVMQGMLQPDWLTEVARDSGQSTLIMMLLAFGLSVCSNADAFLASAMTPGFTGGSVLAFMILGPMLDMKNTWVLFRTFKPAVVFFLLGWLPLLVFLFAWAANGGFMAM</sequence>
<dbReference type="AlphaFoldDB" id="A0A845L7D2"/>
<evidence type="ECO:0000256" key="4">
    <source>
        <dbReference type="ARBA" id="ARBA00022692"/>
    </source>
</evidence>
<comment type="subcellular location">
    <subcellularLocation>
        <location evidence="1">Cell membrane</location>
        <topology evidence="1">Multi-pass membrane protein</topology>
    </subcellularLocation>
</comment>
<feature type="transmembrane region" description="Helical" evidence="7">
    <location>
        <begin position="151"/>
        <end position="173"/>
    </location>
</feature>
<evidence type="ECO:0000256" key="6">
    <source>
        <dbReference type="ARBA" id="ARBA00023136"/>
    </source>
</evidence>
<dbReference type="OrthoDB" id="9810876at2"/>
<evidence type="ECO:0000256" key="1">
    <source>
        <dbReference type="ARBA" id="ARBA00004651"/>
    </source>
</evidence>
<dbReference type="PANTHER" id="PTHR34184">
    <property type="entry name" value="UPF0718 PROTEIN YCGR"/>
    <property type="match status" value="1"/>
</dbReference>
<dbReference type="InterPro" id="IPR052923">
    <property type="entry name" value="UPF0718"/>
</dbReference>
<comment type="similarity">
    <text evidence="2">Belongs to the UPF0718 family.</text>
</comment>
<reference evidence="8 9" key="1">
    <citation type="submission" date="2020-01" db="EMBL/GenBank/DDBJ databases">
        <title>Whole-genome sequence of Heliobacterium undosum DSM 13378.</title>
        <authorList>
            <person name="Kyndt J.A."/>
            <person name="Meyer T.E."/>
        </authorList>
    </citation>
    <scope>NUCLEOTIDE SEQUENCE [LARGE SCALE GENOMIC DNA]</scope>
    <source>
        <strain evidence="8 9">DSM 13378</strain>
    </source>
</reference>
<dbReference type="PANTHER" id="PTHR34184:SF4">
    <property type="entry name" value="UPF0718 PROTEIN YCGR"/>
    <property type="match status" value="1"/>
</dbReference>
<feature type="transmembrane region" description="Helical" evidence="7">
    <location>
        <begin position="12"/>
        <end position="36"/>
    </location>
</feature>
<feature type="transmembrane region" description="Helical" evidence="7">
    <location>
        <begin position="242"/>
        <end position="263"/>
    </location>
</feature>